<feature type="compositionally biased region" description="Polar residues" evidence="1">
    <location>
        <begin position="66"/>
        <end position="75"/>
    </location>
</feature>
<dbReference type="EMBL" id="BEXD01004231">
    <property type="protein sequence ID" value="GBC08591.1"/>
    <property type="molecule type" value="Genomic_DNA"/>
</dbReference>
<comment type="caution">
    <text evidence="2">The sequence shown here is derived from an EMBL/GenBank/DDBJ whole genome shotgun (WGS) entry which is preliminary data.</text>
</comment>
<reference evidence="3" key="2">
    <citation type="submission" date="2019-10" db="EMBL/GenBank/DDBJ databases">
        <title>Conservation and host-specific expression of non-tandemly repeated heterogenous ribosome RNA gene in arbuscular mycorrhizal fungi.</title>
        <authorList>
            <person name="Maeda T."/>
            <person name="Kobayashi Y."/>
            <person name="Nakagawa T."/>
            <person name="Ezawa T."/>
            <person name="Yamaguchi K."/>
            <person name="Bino T."/>
            <person name="Nishimoto Y."/>
            <person name="Shigenobu S."/>
            <person name="Kawaguchi M."/>
        </authorList>
    </citation>
    <scope>NUCLEOTIDE SEQUENCE</scope>
    <source>
        <strain evidence="3">HR1</strain>
    </source>
</reference>
<keyword evidence="4" id="KW-1185">Reference proteome</keyword>
<reference evidence="2 4" key="1">
    <citation type="submission" date="2017-11" db="EMBL/GenBank/DDBJ databases">
        <title>The genome of Rhizophagus clarus HR1 reveals common genetic basis of auxotrophy among arbuscular mycorrhizal fungi.</title>
        <authorList>
            <person name="Kobayashi Y."/>
        </authorList>
    </citation>
    <scope>NUCLEOTIDE SEQUENCE [LARGE SCALE GENOMIC DNA]</scope>
    <source>
        <strain evidence="2 4">HR1</strain>
    </source>
</reference>
<dbReference type="AlphaFoldDB" id="A0A2Z6S241"/>
<feature type="region of interest" description="Disordered" evidence="1">
    <location>
        <begin position="63"/>
        <end position="82"/>
    </location>
</feature>
<evidence type="ECO:0000256" key="1">
    <source>
        <dbReference type="SAM" id="MobiDB-lite"/>
    </source>
</evidence>
<gene>
    <name evidence="3" type="ORF">RCL2_002764200</name>
    <name evidence="2" type="ORF">RclHR1_08240011</name>
</gene>
<protein>
    <submittedName>
        <fullName evidence="2">Uncharacterized protein</fullName>
    </submittedName>
</protein>
<sequence length="99" mass="10276">MDEDIIADTVADVGVDGLSSPPNENNTASTSLSSPPNIAAALSAPNNNTSGKLDASMHARIMIPESSPNASSNKATADDPSVDQFPVQTLTFSIERNDF</sequence>
<accession>A0A2Z6S241</accession>
<evidence type="ECO:0000313" key="3">
    <source>
        <dbReference type="EMBL" id="GET01222.1"/>
    </source>
</evidence>
<evidence type="ECO:0000313" key="4">
    <source>
        <dbReference type="Proteomes" id="UP000247702"/>
    </source>
</evidence>
<evidence type="ECO:0000313" key="2">
    <source>
        <dbReference type="EMBL" id="GBC08591.1"/>
    </source>
</evidence>
<dbReference type="Proteomes" id="UP000247702">
    <property type="component" value="Unassembled WGS sequence"/>
</dbReference>
<name>A0A2Z6S241_9GLOM</name>
<proteinExistence type="predicted"/>
<dbReference type="Proteomes" id="UP000615446">
    <property type="component" value="Unassembled WGS sequence"/>
</dbReference>
<dbReference type="EMBL" id="BLAL01000297">
    <property type="protein sequence ID" value="GET01222.1"/>
    <property type="molecule type" value="Genomic_DNA"/>
</dbReference>
<feature type="region of interest" description="Disordered" evidence="1">
    <location>
        <begin position="1"/>
        <end position="52"/>
    </location>
</feature>
<feature type="compositionally biased region" description="Polar residues" evidence="1">
    <location>
        <begin position="20"/>
        <end position="36"/>
    </location>
</feature>
<organism evidence="2 4">
    <name type="scientific">Rhizophagus clarus</name>
    <dbReference type="NCBI Taxonomy" id="94130"/>
    <lineage>
        <taxon>Eukaryota</taxon>
        <taxon>Fungi</taxon>
        <taxon>Fungi incertae sedis</taxon>
        <taxon>Mucoromycota</taxon>
        <taxon>Glomeromycotina</taxon>
        <taxon>Glomeromycetes</taxon>
        <taxon>Glomerales</taxon>
        <taxon>Glomeraceae</taxon>
        <taxon>Rhizophagus</taxon>
    </lineage>
</organism>